<evidence type="ECO:0000313" key="1">
    <source>
        <dbReference type="EMBL" id="MBO8424414.1"/>
    </source>
</evidence>
<gene>
    <name evidence="1" type="ORF">IAB16_05300</name>
</gene>
<protein>
    <submittedName>
        <fullName evidence="1">HD domain-containing protein</fullName>
    </submittedName>
</protein>
<name>A0A940DH99_9FIRM</name>
<accession>A0A940DH99</accession>
<dbReference type="PANTHER" id="PTHR21262:SF31">
    <property type="entry name" value="GTP PYROPHOSPHOKINASE"/>
    <property type="match status" value="1"/>
</dbReference>
<reference evidence="1" key="1">
    <citation type="submission" date="2020-10" db="EMBL/GenBank/DDBJ databases">
        <authorList>
            <person name="Gilroy R."/>
        </authorList>
    </citation>
    <scope>NUCLEOTIDE SEQUENCE</scope>
    <source>
        <strain evidence="1">517</strain>
    </source>
</reference>
<dbReference type="InterPro" id="IPR012675">
    <property type="entry name" value="Beta-grasp_dom_sf"/>
</dbReference>
<comment type="caution">
    <text evidence="1">The sequence shown here is derived from an EMBL/GenBank/DDBJ whole genome shotgun (WGS) entry which is preliminary data.</text>
</comment>
<proteinExistence type="predicted"/>
<dbReference type="AlphaFoldDB" id="A0A940DH99"/>
<dbReference type="SUPFAM" id="SSF109604">
    <property type="entry name" value="HD-domain/PDEase-like"/>
    <property type="match status" value="1"/>
</dbReference>
<evidence type="ECO:0000313" key="2">
    <source>
        <dbReference type="Proteomes" id="UP000727857"/>
    </source>
</evidence>
<dbReference type="Proteomes" id="UP000727857">
    <property type="component" value="Unassembled WGS sequence"/>
</dbReference>
<organism evidence="1 2">
    <name type="scientific">Candidatus Stercoripulliclostridium pullicola</name>
    <dbReference type="NCBI Taxonomy" id="2840953"/>
    <lineage>
        <taxon>Bacteria</taxon>
        <taxon>Bacillati</taxon>
        <taxon>Bacillota</taxon>
        <taxon>Clostridia</taxon>
        <taxon>Eubacteriales</taxon>
        <taxon>Candidatus Stercoripulliclostridium</taxon>
    </lineage>
</organism>
<reference evidence="1" key="2">
    <citation type="journal article" date="2021" name="PeerJ">
        <title>Extensive microbial diversity within the chicken gut microbiome revealed by metagenomics and culture.</title>
        <authorList>
            <person name="Gilroy R."/>
            <person name="Ravi A."/>
            <person name="Getino M."/>
            <person name="Pursley I."/>
            <person name="Horton D.L."/>
            <person name="Alikhan N.F."/>
            <person name="Baker D."/>
            <person name="Gharbi K."/>
            <person name="Hall N."/>
            <person name="Watson M."/>
            <person name="Adriaenssens E.M."/>
            <person name="Foster-Nyarko E."/>
            <person name="Jarju S."/>
            <person name="Secka A."/>
            <person name="Antonio M."/>
            <person name="Oren A."/>
            <person name="Chaudhuri R.R."/>
            <person name="La Ragione R."/>
            <person name="Hildebrand F."/>
            <person name="Pallen M.J."/>
        </authorList>
    </citation>
    <scope>NUCLEOTIDE SEQUENCE</scope>
    <source>
        <strain evidence="1">517</strain>
    </source>
</reference>
<dbReference type="EMBL" id="JADINF010000134">
    <property type="protein sequence ID" value="MBO8424414.1"/>
    <property type="molecule type" value="Genomic_DNA"/>
</dbReference>
<dbReference type="PANTHER" id="PTHR21262">
    <property type="entry name" value="GUANOSINE-3',5'-BIS DIPHOSPHATE 3'-PYROPHOSPHOHYDROLASE"/>
    <property type="match status" value="1"/>
</dbReference>
<sequence>MFCLYRYRDPEATETLIDKLCSTLTETQSERTAATAAVLRSAAAKANAWLKTEKNYPQNAKRNNLGQPVRSNGDAYVNHSIRTALILHESARTNTSRDVLVAALLLDAVIAGYPVTKVRADFGDVAAALVENVNFVTLTERNYIDSASGEEDVEAFLASRMPQFLQWALLIKFAARFDELTTADALDENSQREIVLNTEKFLLPLMKQSGALLFAEAVEEETFRIREKLRKKQSYPDFHEALDAKFKELNILPWIRNVLDRLNGVFIFDEFGVPYLEGTLFDSFMLLPNYMYRAYAKLEQSNISDTSDVMPSVFVNRIIAVTNLRQHAGNVAALALFDAIARQNRLKDLHVTGIGENVVYFRDEYLNEYEVRTVPKEALNDFLFGQIGNNSKAEAADSDVTVYDENGRPVILPTKATAIDYAFITDPVRAVRLTGVKINGAEASIFMPLENNGRVELIFDEKPQATLQWLYYCTVAEARVEMIEYFGRIIAGLRVALLNAYDDNGYDGDTQTLDAEPLWRLMFNYEPQTDALNARNTPSK</sequence>
<dbReference type="Pfam" id="PF13328">
    <property type="entry name" value="HD_4"/>
    <property type="match status" value="1"/>
</dbReference>
<dbReference type="Gene3D" id="3.10.20.30">
    <property type="match status" value="1"/>
</dbReference>
<dbReference type="Gene3D" id="1.10.3210.10">
    <property type="entry name" value="Hypothetical protein af1432"/>
    <property type="match status" value="1"/>
</dbReference>